<dbReference type="PROSITE" id="PS50096">
    <property type="entry name" value="IQ"/>
    <property type="match status" value="1"/>
</dbReference>
<feature type="binding site" evidence="3">
    <location>
        <begin position="294"/>
        <end position="301"/>
    </location>
    <ligand>
        <name>ATP</name>
        <dbReference type="ChEBI" id="CHEBI:30616"/>
    </ligand>
</feature>
<comment type="caution">
    <text evidence="7">The sequence shown here is derived from an EMBL/GenBank/DDBJ whole genome shotgun (WGS) entry which is preliminary data.</text>
</comment>
<keyword evidence="3" id="KW-0547">Nucleotide-binding</keyword>
<dbReference type="Proteomes" id="UP000037460">
    <property type="component" value="Unassembled WGS sequence"/>
</dbReference>
<dbReference type="PRINTS" id="PR00380">
    <property type="entry name" value="KINESINHEAVY"/>
</dbReference>
<feature type="compositionally biased region" description="Basic and acidic residues" evidence="5">
    <location>
        <begin position="1461"/>
        <end position="1498"/>
    </location>
</feature>
<dbReference type="GO" id="GO:0003777">
    <property type="term" value="F:microtubule motor activity"/>
    <property type="evidence" value="ECO:0007669"/>
    <property type="project" value="InterPro"/>
</dbReference>
<feature type="region of interest" description="Disordered" evidence="5">
    <location>
        <begin position="1461"/>
        <end position="1502"/>
    </location>
</feature>
<keyword evidence="8" id="KW-1185">Reference proteome</keyword>
<protein>
    <submittedName>
        <fullName evidence="7">Kinesin-like protein kif21b isoform 4</fullName>
    </submittedName>
</protein>
<name>A0A0M0K2T2_9EUKA</name>
<evidence type="ECO:0000256" key="3">
    <source>
        <dbReference type="PROSITE-ProRule" id="PRU00283"/>
    </source>
</evidence>
<evidence type="ECO:0000256" key="1">
    <source>
        <dbReference type="ARBA" id="ARBA00023054"/>
    </source>
</evidence>
<dbReference type="PROSITE" id="PS50067">
    <property type="entry name" value="KINESIN_MOTOR_2"/>
    <property type="match status" value="1"/>
</dbReference>
<evidence type="ECO:0000259" key="6">
    <source>
        <dbReference type="PROSITE" id="PS50067"/>
    </source>
</evidence>
<evidence type="ECO:0000256" key="5">
    <source>
        <dbReference type="SAM" id="MobiDB-lite"/>
    </source>
</evidence>
<dbReference type="PANTHER" id="PTHR47968">
    <property type="entry name" value="CENTROMERE PROTEIN E"/>
    <property type="match status" value="1"/>
</dbReference>
<dbReference type="PANTHER" id="PTHR47968:SF75">
    <property type="entry name" value="CENTROMERE-ASSOCIATED PROTEIN E"/>
    <property type="match status" value="1"/>
</dbReference>
<dbReference type="SMART" id="SM00129">
    <property type="entry name" value="KISc"/>
    <property type="match status" value="1"/>
</dbReference>
<dbReference type="EMBL" id="JWZX01001653">
    <property type="protein sequence ID" value="KOO32902.1"/>
    <property type="molecule type" value="Genomic_DNA"/>
</dbReference>
<keyword evidence="2 3" id="KW-0505">Motor protein</keyword>
<dbReference type="Gene3D" id="3.40.850.10">
    <property type="entry name" value="Kinesin motor domain"/>
    <property type="match status" value="1"/>
</dbReference>
<feature type="coiled-coil region" evidence="4">
    <location>
        <begin position="709"/>
        <end position="911"/>
    </location>
</feature>
<keyword evidence="3" id="KW-0067">ATP-binding</keyword>
<feature type="coiled-coil region" evidence="4">
    <location>
        <begin position="1536"/>
        <end position="1687"/>
    </location>
</feature>
<dbReference type="InterPro" id="IPR027640">
    <property type="entry name" value="Kinesin-like_fam"/>
</dbReference>
<dbReference type="GO" id="GO:0005524">
    <property type="term" value="F:ATP binding"/>
    <property type="evidence" value="ECO:0007669"/>
    <property type="project" value="UniProtKB-UniRule"/>
</dbReference>
<gene>
    <name evidence="7" type="ORF">Ctob_005679</name>
</gene>
<dbReference type="SUPFAM" id="SSF52540">
    <property type="entry name" value="P-loop containing nucleoside triphosphate hydrolases"/>
    <property type="match status" value="1"/>
</dbReference>
<proteinExistence type="inferred from homology"/>
<dbReference type="Pfam" id="PF00225">
    <property type="entry name" value="Kinesin"/>
    <property type="match status" value="2"/>
</dbReference>
<keyword evidence="1 4" id="KW-0175">Coiled coil</keyword>
<accession>A0A0M0K2T2</accession>
<evidence type="ECO:0000256" key="4">
    <source>
        <dbReference type="SAM" id="Coils"/>
    </source>
</evidence>
<feature type="coiled-coil region" evidence="4">
    <location>
        <begin position="1002"/>
        <end position="1100"/>
    </location>
</feature>
<reference evidence="8" key="1">
    <citation type="journal article" date="2015" name="PLoS Genet.">
        <title>Genome Sequence and Transcriptome Analyses of Chrysochromulina tobin: Metabolic Tools for Enhanced Algal Fitness in the Prominent Order Prymnesiales (Haptophyceae).</title>
        <authorList>
            <person name="Hovde B.T."/>
            <person name="Deodato C.R."/>
            <person name="Hunsperger H.M."/>
            <person name="Ryken S.A."/>
            <person name="Yost W."/>
            <person name="Jha R.K."/>
            <person name="Patterson J."/>
            <person name="Monnat R.J. Jr."/>
            <person name="Barlow S.B."/>
            <person name="Starkenburg S.R."/>
            <person name="Cattolico R.A."/>
        </authorList>
    </citation>
    <scope>NUCLEOTIDE SEQUENCE</scope>
    <source>
        <strain evidence="8">CCMP291</strain>
    </source>
</reference>
<evidence type="ECO:0000256" key="2">
    <source>
        <dbReference type="ARBA" id="ARBA00023175"/>
    </source>
</evidence>
<dbReference type="InterPro" id="IPR027417">
    <property type="entry name" value="P-loop_NTPase"/>
</dbReference>
<feature type="coiled-coil region" evidence="4">
    <location>
        <begin position="1132"/>
        <end position="1187"/>
    </location>
</feature>
<organism evidence="7 8">
    <name type="scientific">Chrysochromulina tobinii</name>
    <dbReference type="NCBI Taxonomy" id="1460289"/>
    <lineage>
        <taxon>Eukaryota</taxon>
        <taxon>Haptista</taxon>
        <taxon>Haptophyta</taxon>
        <taxon>Prymnesiophyceae</taxon>
        <taxon>Prymnesiales</taxon>
        <taxon>Chrysochromulinaceae</taxon>
        <taxon>Chrysochromulina</taxon>
    </lineage>
</organism>
<dbReference type="GO" id="GO:0008017">
    <property type="term" value="F:microtubule binding"/>
    <property type="evidence" value="ECO:0007669"/>
    <property type="project" value="InterPro"/>
</dbReference>
<dbReference type="InterPro" id="IPR001752">
    <property type="entry name" value="Kinesin_motor_dom"/>
</dbReference>
<sequence>MDPTPDQGADGATDFGHAFKEAEAPHAAPDFGGTSWAKVDGEFGFGTSGIPSRNASPFLAVHDFGASDFGSIPDFDVIPTSSSDFGVIPTSSSDFGVIPTSPSDFGVVPTSSSDFDVIPTSSSDFGGFPTSSSDFVGFPTSSNFVASSSDASLDERLASISTPDPEAATLIQRNLRGFTSRRRLSHQKSTGGFAPVALTTREDRIRVGVRVRPLGEGRGERGERVQINTSLNSITIRPDDSSNWTRVRGEAKQQTFAFSDVFEREDNAALMELVGKPLVESVCEGYNGTLLAYGQTGSGKTFTIGELTKIGTESEGVAHRMIRELFARQHAGAVRSFHVSVQYFQIYLDRVFDLLLDAGAYSSSPAPKLQLREDKSRGVYVDGAQSLVAASTEECLALISKAASNLKFAATQMNRHSSRSHSVCRLTVELKHADVGLPSHAACPPPDSLRCTPIEAALDLQNRSPASDPTIDGAPPNLASWRRASLKLISETLEKQIERTRTTKAVLTLCDLAGSEDVGRSGAVGISLAEAQKINTSLLALGNVIAALTSSKQGENSHVPFRDSVLTRILQESFGGNCKTSLVVCISPASADVTETLSSLRFAGRAKRVKNVARQNATIEASSRAAAELAESLQMHLDTAQQLLQSARERSEARAARCILMAFRFNRARDAAVRQLEQSEGMHNTALHEATRVRHEAEAALKADRLAHGAESAALLAQLERERERAEATAAAASAALEQQLQSERERAEAAAAASAALEQQLQSERERAEAAAAAALAALEQQLKSERERAEAAAAASAALEHQLQSERERAEAAAAALAALEQQLKSERERAEAAAAASAALEQQLQSERERAEAAAAAASAALEEQLKSERERAEAAAAAALAALEEQLKSERERAEAAAAASAALKQQLQSSREYALAESDLSRDYAQQHALAEARGLKAEAEAREMHAQLDGLRAQVERTHAQLRAEHSAALAHKRAEMGAAVEAARVEALASRAEEMEAARVEIASSRAEVEAARAEALASRAEVEAARAEALASRAEVEAARAEALASRAEEMEASRVEIASSRAEMEAARTEALASRAEVEELQLTLKEAAEKGEAAFKAALEAAVAQVVEAAEKDADLKIEISEARWQATLAAKQAQVEELQEALGASRDIQEARALAAAQEQGRRAEEEEAKARVEAKWKATLEGLKAAQQQKAAGEARLGEALSAARMEAAEALEAALAATRSQAQAEANAAASELTAERDAHVAALVQRTTSLLTAEFDAHLAHQRNATAAAEVAEANARADAQAVLDASAEQRVMAEVAAAELAAATHALRAVARSDLESAVEAVRRELSREHEVSLKAATETARVEAAMDSERQCRLRVDAEAALGTALDELTVARHELSRAEVARLQHALDAASATHEAATHELRRELQHAHGSAVERTRSLEATIAELKAAHAAALTKVRSAHEASVKAERDARAEAERQRDVAVERARADSEGARAEAERQQHMHASAMMSEGARAEAERQQHMHASALARVEATHAAALSEAAERVRALETALVEQRASSDTHLASLERAYAATKLSERQLREQLQEQVSETTRLEADNERLAGEAKRWRADLGRLEAQLHGAAEATIAKLREELSSLHGRCERAERQAALLPLTEARADEASRAQAYWMEQQRSVQRELEQQQQQQEHAVAMQLEEMSVGAQLAQAEAASAARESTELWARQHEQARQLADENTELRARLHEQSRMVNEATAFLEHLVAVPGTAPPPGTARLHEAKLAKFESEASKSVHRTEPAAIVF</sequence>
<comment type="similarity">
    <text evidence="3">Belongs to the TRAFAC class myosin-kinesin ATPase superfamily. Kinesin family.</text>
</comment>
<dbReference type="GO" id="GO:0007018">
    <property type="term" value="P:microtubule-based movement"/>
    <property type="evidence" value="ECO:0007669"/>
    <property type="project" value="InterPro"/>
</dbReference>
<evidence type="ECO:0000313" key="7">
    <source>
        <dbReference type="EMBL" id="KOO32902.1"/>
    </source>
</evidence>
<dbReference type="CDD" id="cd00106">
    <property type="entry name" value="KISc"/>
    <property type="match status" value="1"/>
</dbReference>
<dbReference type="InterPro" id="IPR036961">
    <property type="entry name" value="Kinesin_motor_dom_sf"/>
</dbReference>
<feature type="region of interest" description="Disordered" evidence="5">
    <location>
        <begin position="1"/>
        <end position="33"/>
    </location>
</feature>
<feature type="domain" description="Kinesin motor" evidence="6">
    <location>
        <begin position="204"/>
        <end position="609"/>
    </location>
</feature>
<evidence type="ECO:0000313" key="8">
    <source>
        <dbReference type="Proteomes" id="UP000037460"/>
    </source>
</evidence>